<dbReference type="Proteomes" id="UP001558613">
    <property type="component" value="Unassembled WGS sequence"/>
</dbReference>
<organism evidence="1 2">
    <name type="scientific">Cirrhinus molitorella</name>
    <name type="common">mud carp</name>
    <dbReference type="NCBI Taxonomy" id="172907"/>
    <lineage>
        <taxon>Eukaryota</taxon>
        <taxon>Metazoa</taxon>
        <taxon>Chordata</taxon>
        <taxon>Craniata</taxon>
        <taxon>Vertebrata</taxon>
        <taxon>Euteleostomi</taxon>
        <taxon>Actinopterygii</taxon>
        <taxon>Neopterygii</taxon>
        <taxon>Teleostei</taxon>
        <taxon>Ostariophysi</taxon>
        <taxon>Cypriniformes</taxon>
        <taxon>Cyprinidae</taxon>
        <taxon>Labeoninae</taxon>
        <taxon>Labeonini</taxon>
        <taxon>Cirrhinus</taxon>
    </lineage>
</organism>
<keyword evidence="2" id="KW-1185">Reference proteome</keyword>
<comment type="caution">
    <text evidence="1">The sequence shown here is derived from an EMBL/GenBank/DDBJ whole genome shotgun (WGS) entry which is preliminary data.</text>
</comment>
<reference evidence="1 2" key="1">
    <citation type="submission" date="2023-09" db="EMBL/GenBank/DDBJ databases">
        <authorList>
            <person name="Wang M."/>
        </authorList>
    </citation>
    <scope>NUCLEOTIDE SEQUENCE [LARGE SCALE GENOMIC DNA]</scope>
    <source>
        <strain evidence="1">GT-2023</strain>
        <tissue evidence="1">Liver</tissue>
    </source>
</reference>
<name>A0ABR3M6L1_9TELE</name>
<accession>A0ABR3M6L1</accession>
<gene>
    <name evidence="1" type="ORF">QQF64_010418</name>
</gene>
<protein>
    <submittedName>
        <fullName evidence="1">Uncharacterized protein</fullName>
    </submittedName>
</protein>
<dbReference type="EMBL" id="JAYMGO010000016">
    <property type="protein sequence ID" value="KAL1259841.1"/>
    <property type="molecule type" value="Genomic_DNA"/>
</dbReference>
<sequence>MHLGRFGSNILEAIHICATGGQNKAPLCAPYSSDKLVPATSSNGERGRGGEVIWSLYATADERSRQQPEMKPGRCTKEQRLLNSCGETAARYSAVKLTALYSFNHGSSNTSFSLAVAEQPVSQPGPFRVVCLSQAALLSRSNHSLPWTCQGGMGNGHPGV</sequence>
<evidence type="ECO:0000313" key="2">
    <source>
        <dbReference type="Proteomes" id="UP001558613"/>
    </source>
</evidence>
<evidence type="ECO:0000313" key="1">
    <source>
        <dbReference type="EMBL" id="KAL1259841.1"/>
    </source>
</evidence>
<proteinExistence type="predicted"/>